<dbReference type="PANTHER" id="PTHR13832:SF236">
    <property type="entry name" value="PROTEIN PHOSPHATASE 1M"/>
    <property type="match status" value="1"/>
</dbReference>
<dbReference type="Ensembl" id="ENSMMUT00000090379.1">
    <property type="protein sequence ID" value="ENSMMUP00000063907.1"/>
    <property type="gene ID" value="ENSMMUG00000008236.4"/>
</dbReference>
<dbReference type="Proteomes" id="UP000006718">
    <property type="component" value="Chromosome 2"/>
</dbReference>
<reference evidence="3" key="2">
    <citation type="submission" date="2019-01" db="EMBL/GenBank/DDBJ databases">
        <authorList>
            <person name="Graves T."/>
            <person name="Eichler E.E."/>
            <person name="Wilson R.K."/>
        </authorList>
    </citation>
    <scope>NUCLEOTIDE SEQUENCE [LARGE SCALE GENOMIC DNA]</scope>
    <source>
        <strain evidence="3">17573</strain>
    </source>
</reference>
<feature type="domain" description="PPM-type phosphatase" evidence="2">
    <location>
        <begin position="90"/>
        <end position="413"/>
    </location>
</feature>
<gene>
    <name evidence="3 5" type="primary">PPM1M</name>
</gene>
<dbReference type="CDD" id="cd00143">
    <property type="entry name" value="PP2Cc"/>
    <property type="match status" value="1"/>
</dbReference>
<reference evidence="3" key="3">
    <citation type="submission" date="2025-08" db="UniProtKB">
        <authorList>
            <consortium name="Ensembl"/>
        </authorList>
    </citation>
    <scope>IDENTIFICATION</scope>
    <source>
        <strain evidence="3">17573</strain>
    </source>
</reference>
<feature type="region of interest" description="Disordered" evidence="1">
    <location>
        <begin position="1"/>
        <end position="64"/>
    </location>
</feature>
<accession>A0A5F7ZE95</accession>
<dbReference type="VEuPathDB" id="HostDB:ENSMMUG00000008236"/>
<feature type="compositionally biased region" description="Low complexity" evidence="1">
    <location>
        <begin position="38"/>
        <end position="48"/>
    </location>
</feature>
<keyword evidence="4" id="KW-1185">Reference proteome</keyword>
<reference evidence="4" key="1">
    <citation type="journal article" date="2007" name="Science">
        <title>Evolutionary and biomedical insights from the rhesus macaque genome.</title>
        <authorList>
            <person name="Gibbs R.A."/>
            <person name="Rogers J."/>
            <person name="Katze M.G."/>
            <person name="Bumgarner R."/>
            <person name="Weinstock G.M."/>
            <person name="Mardis E.R."/>
            <person name="Remington K.A."/>
            <person name="Strausberg R.L."/>
            <person name="Venter J.C."/>
            <person name="Wilson R.K."/>
            <person name="Batzer M.A."/>
            <person name="Bustamante C.D."/>
            <person name="Eichler E.E."/>
            <person name="Hahn M.W."/>
            <person name="Hardison R.C."/>
            <person name="Makova K.D."/>
            <person name="Miller W."/>
            <person name="Milosavljevic A."/>
            <person name="Palermo R.E."/>
            <person name="Siepel A."/>
            <person name="Sikela J.M."/>
            <person name="Attaway T."/>
            <person name="Bell S."/>
            <person name="Bernard K.E."/>
            <person name="Buhay C.J."/>
            <person name="Chandrabose M.N."/>
            <person name="Dao M."/>
            <person name="Davis C."/>
            <person name="Delehaunty K.D."/>
            <person name="Ding Y."/>
            <person name="Dinh H.H."/>
            <person name="Dugan-Rocha S."/>
            <person name="Fulton L.A."/>
            <person name="Gabisi R.A."/>
            <person name="Garner T.T."/>
            <person name="Godfrey J."/>
            <person name="Hawes A.C."/>
            <person name="Hernandez J."/>
            <person name="Hines S."/>
            <person name="Holder M."/>
            <person name="Hume J."/>
            <person name="Jhangiani S.N."/>
            <person name="Joshi V."/>
            <person name="Khan Z.M."/>
            <person name="Kirkness E.F."/>
            <person name="Cree A."/>
            <person name="Fowler R.G."/>
            <person name="Lee S."/>
            <person name="Lewis L.R."/>
            <person name="Li Z."/>
            <person name="Liu Y.-S."/>
            <person name="Moore S.M."/>
            <person name="Muzny D."/>
            <person name="Nazareth L.V."/>
            <person name="Ngo D.N."/>
            <person name="Okwuonu G.O."/>
            <person name="Pai G."/>
            <person name="Parker D."/>
            <person name="Paul H.A."/>
            <person name="Pfannkoch C."/>
            <person name="Pohl C.S."/>
            <person name="Rogers Y.-H.C."/>
            <person name="Ruiz S.J."/>
            <person name="Sabo A."/>
            <person name="Santibanez J."/>
            <person name="Schneider B.W."/>
            <person name="Smith S.M."/>
            <person name="Sodergren E."/>
            <person name="Svatek A.F."/>
            <person name="Utterback T.R."/>
            <person name="Vattathil S."/>
            <person name="Warren W."/>
            <person name="White C.S."/>
            <person name="Chinwalla A.T."/>
            <person name="Feng Y."/>
            <person name="Halpern A.L."/>
            <person name="Hillier L.W."/>
            <person name="Huang X."/>
            <person name="Minx P."/>
            <person name="Nelson J.O."/>
            <person name="Pepin K.H."/>
            <person name="Qin X."/>
            <person name="Sutton G.G."/>
            <person name="Venter E."/>
            <person name="Walenz B.P."/>
            <person name="Wallis J.W."/>
            <person name="Worley K.C."/>
            <person name="Yang S.-P."/>
            <person name="Jones S.M."/>
            <person name="Marra M.A."/>
            <person name="Rocchi M."/>
            <person name="Schein J.E."/>
            <person name="Baertsch R."/>
            <person name="Clarke L."/>
            <person name="Csuros M."/>
            <person name="Glasscock J."/>
            <person name="Harris R.A."/>
            <person name="Havlak P."/>
            <person name="Jackson A.R."/>
            <person name="Jiang H."/>
            <person name="Liu Y."/>
            <person name="Messina D.N."/>
            <person name="Shen Y."/>
            <person name="Song H.X.-Z."/>
            <person name="Wylie T."/>
            <person name="Zhang L."/>
            <person name="Birney E."/>
            <person name="Han K."/>
            <person name="Konkel M.K."/>
            <person name="Lee J."/>
            <person name="Smit A.F.A."/>
            <person name="Ullmer B."/>
            <person name="Wang H."/>
            <person name="Xing J."/>
            <person name="Burhans R."/>
            <person name="Cheng Z."/>
            <person name="Karro J.E."/>
            <person name="Ma J."/>
            <person name="Raney B."/>
            <person name="She X."/>
            <person name="Cox M.J."/>
            <person name="Demuth J.P."/>
            <person name="Dumas L.J."/>
            <person name="Han S.-G."/>
            <person name="Hopkins J."/>
            <person name="Karimpour-Fard A."/>
            <person name="Kim Y.H."/>
            <person name="Pollack J.R."/>
            <person name="Vinar T."/>
            <person name="Addo-Quaye C."/>
            <person name="Degenhardt J."/>
            <person name="Denby A."/>
            <person name="Hubisz M.J."/>
            <person name="Indap A."/>
            <person name="Kosiol C."/>
            <person name="Lahn B.T."/>
            <person name="Lawson H.A."/>
            <person name="Marklein A."/>
            <person name="Nielsen R."/>
            <person name="Vallender E.J."/>
            <person name="Clark A.G."/>
            <person name="Ferguson B."/>
            <person name="Hernandez R.D."/>
            <person name="Hirani K."/>
            <person name="Kehrer-Sawatzki H."/>
            <person name="Kolb J."/>
            <person name="Patil S."/>
            <person name="Pu L.-L."/>
            <person name="Ren Y."/>
            <person name="Smith D.G."/>
            <person name="Wheeler D.A."/>
            <person name="Schenck I."/>
            <person name="Ball E.V."/>
            <person name="Chen R."/>
            <person name="Cooper D.N."/>
            <person name="Giardine B."/>
            <person name="Hsu F."/>
            <person name="Kent W.J."/>
            <person name="Lesk A."/>
            <person name="Nelson D.L."/>
            <person name="O'brien W.E."/>
            <person name="Pruefer K."/>
            <person name="Stenson P.D."/>
            <person name="Wallace J.C."/>
            <person name="Ke H."/>
            <person name="Liu X.-M."/>
            <person name="Wang P."/>
            <person name="Xiang A.P."/>
            <person name="Yang F."/>
            <person name="Barber G.P."/>
            <person name="Haussler D."/>
            <person name="Karolchik D."/>
            <person name="Kern A.D."/>
            <person name="Kuhn R.M."/>
            <person name="Smith K.E."/>
            <person name="Zwieg A.S."/>
        </authorList>
    </citation>
    <scope>NUCLEOTIDE SEQUENCE [LARGE SCALE GENOMIC DNA]</scope>
    <source>
        <strain evidence="4">17573</strain>
    </source>
</reference>
<dbReference type="SMART" id="SM00332">
    <property type="entry name" value="PP2Cc"/>
    <property type="match status" value="1"/>
</dbReference>
<dbReference type="AlphaFoldDB" id="A0A5F7ZE95"/>
<dbReference type="ExpressionAtlas" id="A0A5F7ZE95">
    <property type="expression patterns" value="baseline"/>
</dbReference>
<dbReference type="InterPro" id="IPR001932">
    <property type="entry name" value="PPM-type_phosphatase-like_dom"/>
</dbReference>
<name>A0A5F7ZE95_MACMU</name>
<dbReference type="Pfam" id="PF00481">
    <property type="entry name" value="PP2C"/>
    <property type="match status" value="2"/>
</dbReference>
<evidence type="ECO:0000313" key="5">
    <source>
        <dbReference type="VGNC" id="VGNC:84145"/>
    </source>
</evidence>
<evidence type="ECO:0000313" key="4">
    <source>
        <dbReference type="Proteomes" id="UP000006718"/>
    </source>
</evidence>
<dbReference type="Gene3D" id="3.60.40.10">
    <property type="entry name" value="PPM-type phosphatase domain"/>
    <property type="match status" value="1"/>
</dbReference>
<dbReference type="PANTHER" id="PTHR13832">
    <property type="entry name" value="PROTEIN PHOSPHATASE 2C"/>
    <property type="match status" value="1"/>
</dbReference>
<dbReference type="SUPFAM" id="SSF81606">
    <property type="entry name" value="PP2C-like"/>
    <property type="match status" value="1"/>
</dbReference>
<dbReference type="GeneTree" id="ENSGT00940000161084"/>
<dbReference type="InterPro" id="IPR015655">
    <property type="entry name" value="PP2C"/>
</dbReference>
<dbReference type="PROSITE" id="PS51746">
    <property type="entry name" value="PPM_2"/>
    <property type="match status" value="1"/>
</dbReference>
<feature type="compositionally biased region" description="Pro residues" evidence="1">
    <location>
        <begin position="14"/>
        <end position="27"/>
    </location>
</feature>
<sequence>MSAGWFRRRFLPGEPLPAPRPPGPRASPVPYRRPRFLRGSSSSPGAADASRRPDSRPVRSPARGRTLPWNAGYAEIINAEKSEFNEDQAACGKLCIRRCEFGAEEEWLTLCPEEFLTGHYWALFDGHGGPAAAILAANTLHSCLRRQLEAVVEGLVATQPPMHLNGRCICPSDPQFVEEKGIRAEDLVIGALESAFQECDEVIGRELEASGQVGGCTALVAVSLQGKLYVANAGDSRAILVRRDEIRPLSFEFTPETERQRIQQLAFVYPELLAGEFTRLEFPRRLKGDDLGQKVLFRDHHMSGWSYKRVEKSDLKYPLIHGQGRQVTVLDVGQLELQEDDVVVMATDGLWDVLSNEQVAWLVRSFLPGNQEDPHRFLKLAQMLIHSTQGKEDSPTEEGQVSYDDVSVFVIPLHSQGQESSGH</sequence>
<protein>
    <submittedName>
        <fullName evidence="3">Protein phosphatase, Mg2+/Mn2+ dependent 1M</fullName>
    </submittedName>
</protein>
<evidence type="ECO:0000313" key="3">
    <source>
        <dbReference type="Ensembl" id="ENSMMUP00000063907.1"/>
    </source>
</evidence>
<evidence type="ECO:0000259" key="2">
    <source>
        <dbReference type="PROSITE" id="PS51746"/>
    </source>
</evidence>
<proteinExistence type="predicted"/>
<organism evidence="3 4">
    <name type="scientific">Macaca mulatta</name>
    <name type="common">Rhesus macaque</name>
    <dbReference type="NCBI Taxonomy" id="9544"/>
    <lineage>
        <taxon>Eukaryota</taxon>
        <taxon>Metazoa</taxon>
        <taxon>Chordata</taxon>
        <taxon>Craniata</taxon>
        <taxon>Vertebrata</taxon>
        <taxon>Euteleostomi</taxon>
        <taxon>Mammalia</taxon>
        <taxon>Eutheria</taxon>
        <taxon>Euarchontoglires</taxon>
        <taxon>Primates</taxon>
        <taxon>Haplorrhini</taxon>
        <taxon>Catarrhini</taxon>
        <taxon>Cercopithecidae</taxon>
        <taxon>Cercopithecinae</taxon>
        <taxon>Macaca</taxon>
    </lineage>
</organism>
<reference evidence="3" key="4">
    <citation type="submission" date="2025-09" db="UniProtKB">
        <authorList>
            <consortium name="Ensembl"/>
        </authorList>
    </citation>
    <scope>IDENTIFICATION</scope>
    <source>
        <strain evidence="3">17573</strain>
    </source>
</reference>
<dbReference type="InterPro" id="IPR036457">
    <property type="entry name" value="PPM-type-like_dom_sf"/>
</dbReference>
<dbReference type="SMR" id="A0A5F7ZE95"/>
<evidence type="ECO:0000256" key="1">
    <source>
        <dbReference type="SAM" id="MobiDB-lite"/>
    </source>
</evidence>
<dbReference type="GO" id="GO:0004722">
    <property type="term" value="F:protein serine/threonine phosphatase activity"/>
    <property type="evidence" value="ECO:0007669"/>
    <property type="project" value="InterPro"/>
</dbReference>
<dbReference type="SMART" id="SM00331">
    <property type="entry name" value="PP2C_SIG"/>
    <property type="match status" value="1"/>
</dbReference>
<dbReference type="VGNC" id="VGNC:84145">
    <property type="gene designation" value="PPM1M"/>
</dbReference>
<dbReference type="Bgee" id="ENSMMUG00000008236">
    <property type="expression patterns" value="Expressed in spleen and 20 other cell types or tissues"/>
</dbReference>
<feature type="compositionally biased region" description="Basic residues" evidence="1">
    <location>
        <begin position="1"/>
        <end position="10"/>
    </location>
</feature>